<sequence length="103" mass="10952">MDPSNQPPGAWNSFEKLGMQQPTPPPAFQEIPAGYPPSYPSQPVSQGFYVQGPYPGPPVVAVQPAVFVTAAPLANPEPDTIPSLPCCSAAYLWALLHCFFPGL</sequence>
<evidence type="ECO:0000313" key="2">
    <source>
        <dbReference type="EMBL" id="KAK9961382.1"/>
    </source>
</evidence>
<dbReference type="EMBL" id="JAWDJR010000016">
    <property type="protein sequence ID" value="KAK9961382.1"/>
    <property type="molecule type" value="Genomic_DNA"/>
</dbReference>
<proteinExistence type="predicted"/>
<evidence type="ECO:0008006" key="4">
    <source>
        <dbReference type="Google" id="ProtNLM"/>
    </source>
</evidence>
<reference evidence="2 3" key="1">
    <citation type="submission" date="2024-05" db="EMBL/GenBank/DDBJ databases">
        <title>A high-quality chromosomal-level genome assembly of Topmouth culter (Culter alburnus).</title>
        <authorList>
            <person name="Zhao H."/>
        </authorList>
    </citation>
    <scope>NUCLEOTIDE SEQUENCE [LARGE SCALE GENOMIC DNA]</scope>
    <source>
        <strain evidence="2">CATC2023</strain>
        <tissue evidence="2">Muscle</tissue>
    </source>
</reference>
<dbReference type="AlphaFoldDB" id="A0AAW1ZIT8"/>
<evidence type="ECO:0000256" key="1">
    <source>
        <dbReference type="SAM" id="MobiDB-lite"/>
    </source>
</evidence>
<name>A0AAW1ZIT8_CULAL</name>
<protein>
    <recommendedName>
        <fullName evidence="4">Deleted in azoospermia-associated protein 2</fullName>
    </recommendedName>
</protein>
<feature type="region of interest" description="Disordered" evidence="1">
    <location>
        <begin position="1"/>
        <end position="23"/>
    </location>
</feature>
<accession>A0AAW1ZIT8</accession>
<comment type="caution">
    <text evidence="2">The sequence shown here is derived from an EMBL/GenBank/DDBJ whole genome shotgun (WGS) entry which is preliminary data.</text>
</comment>
<dbReference type="Proteomes" id="UP001479290">
    <property type="component" value="Unassembled WGS sequence"/>
</dbReference>
<keyword evidence="3" id="KW-1185">Reference proteome</keyword>
<evidence type="ECO:0000313" key="3">
    <source>
        <dbReference type="Proteomes" id="UP001479290"/>
    </source>
</evidence>
<organism evidence="2 3">
    <name type="scientific">Culter alburnus</name>
    <name type="common">Topmouth culter</name>
    <dbReference type="NCBI Taxonomy" id="194366"/>
    <lineage>
        <taxon>Eukaryota</taxon>
        <taxon>Metazoa</taxon>
        <taxon>Chordata</taxon>
        <taxon>Craniata</taxon>
        <taxon>Vertebrata</taxon>
        <taxon>Euteleostomi</taxon>
        <taxon>Actinopterygii</taxon>
        <taxon>Neopterygii</taxon>
        <taxon>Teleostei</taxon>
        <taxon>Ostariophysi</taxon>
        <taxon>Cypriniformes</taxon>
        <taxon>Xenocyprididae</taxon>
        <taxon>Xenocypridinae</taxon>
        <taxon>Culter</taxon>
    </lineage>
</organism>
<gene>
    <name evidence="2" type="ORF">ABG768_009172</name>
</gene>